<organism evidence="5 6">
    <name type="scientific">Eiseniibacteriota bacterium</name>
    <dbReference type="NCBI Taxonomy" id="2212470"/>
    <lineage>
        <taxon>Bacteria</taxon>
        <taxon>Candidatus Eiseniibacteriota</taxon>
    </lineage>
</organism>
<evidence type="ECO:0000256" key="4">
    <source>
        <dbReference type="SAM" id="SignalP"/>
    </source>
</evidence>
<evidence type="ECO:0000313" key="5">
    <source>
        <dbReference type="EMBL" id="MCA9758065.1"/>
    </source>
</evidence>
<dbReference type="AlphaFoldDB" id="A0A956NES8"/>
<comment type="subcellular location">
    <subcellularLocation>
        <location evidence="1">Cell envelope</location>
    </subcellularLocation>
</comment>
<feature type="chain" id="PRO_5037974510" evidence="4">
    <location>
        <begin position="27"/>
        <end position="304"/>
    </location>
</feature>
<feature type="coiled-coil region" evidence="3">
    <location>
        <begin position="124"/>
        <end position="158"/>
    </location>
</feature>
<keyword evidence="2 3" id="KW-0175">Coiled coil</keyword>
<reference evidence="5" key="2">
    <citation type="journal article" date="2021" name="Microbiome">
        <title>Successional dynamics and alternative stable states in a saline activated sludge microbial community over 9 years.</title>
        <authorList>
            <person name="Wang Y."/>
            <person name="Ye J."/>
            <person name="Ju F."/>
            <person name="Liu L."/>
            <person name="Boyd J.A."/>
            <person name="Deng Y."/>
            <person name="Parks D.H."/>
            <person name="Jiang X."/>
            <person name="Yin X."/>
            <person name="Woodcroft B.J."/>
            <person name="Tyson G.W."/>
            <person name="Hugenholtz P."/>
            <person name="Polz M.F."/>
            <person name="Zhang T."/>
        </authorList>
    </citation>
    <scope>NUCLEOTIDE SEQUENCE</scope>
    <source>
        <strain evidence="5">HKST-UBA02</strain>
    </source>
</reference>
<dbReference type="PANTHER" id="PTHR32347:SF29">
    <property type="entry name" value="UPF0194 MEMBRANE PROTEIN YBHG"/>
    <property type="match status" value="1"/>
</dbReference>
<dbReference type="Proteomes" id="UP000739538">
    <property type="component" value="Unassembled WGS sequence"/>
</dbReference>
<comment type="caution">
    <text evidence="5">The sequence shown here is derived from an EMBL/GenBank/DDBJ whole genome shotgun (WGS) entry which is preliminary data.</text>
</comment>
<dbReference type="EMBL" id="JAGQHS010000140">
    <property type="protein sequence ID" value="MCA9758065.1"/>
    <property type="molecule type" value="Genomic_DNA"/>
</dbReference>
<dbReference type="PANTHER" id="PTHR32347">
    <property type="entry name" value="EFFLUX SYSTEM COMPONENT YKNX-RELATED"/>
    <property type="match status" value="1"/>
</dbReference>
<proteinExistence type="predicted"/>
<evidence type="ECO:0000256" key="1">
    <source>
        <dbReference type="ARBA" id="ARBA00004196"/>
    </source>
</evidence>
<accession>A0A956NES8</accession>
<evidence type="ECO:0000256" key="2">
    <source>
        <dbReference type="ARBA" id="ARBA00023054"/>
    </source>
</evidence>
<evidence type="ECO:0000313" key="6">
    <source>
        <dbReference type="Proteomes" id="UP000739538"/>
    </source>
</evidence>
<evidence type="ECO:0000256" key="3">
    <source>
        <dbReference type="SAM" id="Coils"/>
    </source>
</evidence>
<dbReference type="Gene3D" id="2.40.50.100">
    <property type="match status" value="1"/>
</dbReference>
<keyword evidence="4" id="KW-0732">Signal</keyword>
<reference evidence="5" key="1">
    <citation type="submission" date="2020-04" db="EMBL/GenBank/DDBJ databases">
        <authorList>
            <person name="Zhang T."/>
        </authorList>
    </citation>
    <scope>NUCLEOTIDE SEQUENCE</scope>
    <source>
        <strain evidence="5">HKST-UBA02</strain>
    </source>
</reference>
<dbReference type="GO" id="GO:0030313">
    <property type="term" value="C:cell envelope"/>
    <property type="evidence" value="ECO:0007669"/>
    <property type="project" value="UniProtKB-SubCell"/>
</dbReference>
<sequence>MMPTSIHRSRNGLVVSALALFCIAVATGCGGSDEFANPSGTFEATEIDLAPLLTARVLEVRADEGDDVAAGDTLVVLDTDLLEAQRAQMAARRDVLDAQSKEVAQLEAQARRRLELAETTLHRTEALNQQGSASKQQLDELRAERDIAKSQLQATRERAAGVAAQGTEVERSLDVLDRQIADGVVIAPEDGTVLLRTIEPGEIARTGGLALRIANLSSLELRVFLDETDLDLVRIGGKLPVLVDALEGQQLDGIVSWISDEAEFTPKNAQTRKARAQLVYAVKLTVQNPNGTLHIGMPAAVKIG</sequence>
<dbReference type="InterPro" id="IPR050465">
    <property type="entry name" value="UPF0194_transport"/>
</dbReference>
<gene>
    <name evidence="5" type="ORF">KDA27_19890</name>
</gene>
<feature type="signal peptide" evidence="4">
    <location>
        <begin position="1"/>
        <end position="26"/>
    </location>
</feature>
<protein>
    <submittedName>
        <fullName evidence="5">Efflux RND transporter periplasmic adaptor subunit</fullName>
    </submittedName>
</protein>
<name>A0A956NES8_UNCEI</name>
<dbReference type="SUPFAM" id="SSF111369">
    <property type="entry name" value="HlyD-like secretion proteins"/>
    <property type="match status" value="1"/>
</dbReference>
<dbReference type="Gene3D" id="2.40.30.170">
    <property type="match status" value="1"/>
</dbReference>